<dbReference type="PANTHER" id="PTHR34144:SF7">
    <property type="entry name" value="EXPORT PROTEIN (CAP59), PUTATIVE (AFU_ORTHOLOGUE AFUA_7G05020)-RELATED"/>
    <property type="match status" value="1"/>
</dbReference>
<dbReference type="PANTHER" id="PTHR34144">
    <property type="entry name" value="CHROMOSOME 8, WHOLE GENOME SHOTGUN SEQUENCE"/>
    <property type="match status" value="1"/>
</dbReference>
<evidence type="ECO:0000313" key="1">
    <source>
        <dbReference type="EMBL" id="SLM41316.1"/>
    </source>
</evidence>
<proteinExistence type="predicted"/>
<reference evidence="2" key="1">
    <citation type="submission" date="2017-03" db="EMBL/GenBank/DDBJ databases">
        <authorList>
            <person name="Sharma R."/>
            <person name="Thines M."/>
        </authorList>
    </citation>
    <scope>NUCLEOTIDE SEQUENCE [LARGE SCALE GENOMIC DNA]</scope>
</reference>
<organism evidence="1 2">
    <name type="scientific">Lasallia pustulata</name>
    <dbReference type="NCBI Taxonomy" id="136370"/>
    <lineage>
        <taxon>Eukaryota</taxon>
        <taxon>Fungi</taxon>
        <taxon>Dikarya</taxon>
        <taxon>Ascomycota</taxon>
        <taxon>Pezizomycotina</taxon>
        <taxon>Lecanoromycetes</taxon>
        <taxon>OSLEUM clade</taxon>
        <taxon>Umbilicariomycetidae</taxon>
        <taxon>Umbilicariales</taxon>
        <taxon>Umbilicariaceae</taxon>
        <taxon>Lasallia</taxon>
    </lineage>
</organism>
<keyword evidence="2" id="KW-1185">Reference proteome</keyword>
<dbReference type="GO" id="GO:0016757">
    <property type="term" value="F:glycosyltransferase activity"/>
    <property type="evidence" value="ECO:0007669"/>
    <property type="project" value="UniProtKB-KW"/>
</dbReference>
<evidence type="ECO:0000313" key="2">
    <source>
        <dbReference type="Proteomes" id="UP000192927"/>
    </source>
</evidence>
<keyword evidence="1" id="KW-0328">Glycosyltransferase</keyword>
<dbReference type="Proteomes" id="UP000192927">
    <property type="component" value="Unassembled WGS sequence"/>
</dbReference>
<protein>
    <submittedName>
        <fullName evidence="1">Mannosyltransferase 1, CMT1</fullName>
    </submittedName>
</protein>
<dbReference type="Pfam" id="PF11735">
    <property type="entry name" value="CAP59_mtransfer"/>
    <property type="match status" value="1"/>
</dbReference>
<sequence length="414" mass="46142">MWQQEHIFGGVLEDEAVWEDFVFMFEDGGFEIYEGREVIYSQKELAEEIGAPAKRRLEVPEICDGVFQRAILLVLLLSFLLDFLSLSRILSRRPPPPTVHSPVQRIYITAIHWNNEVVLRSNWNKAVLELAKHLGPENIYISIYESGSWDDSKGALRSLDAELCQLGVPRTVILDETTHADELATPPASSGWIDTPRGKNELRRIPYLSKLRNTALKPLLALAANGTTFDKLLFLNDVVFTTADVTTLLATRNGAYAAACSLDFSHPPAYYDTFALRDSEGHETVIPTFPYFRSRASRDAMVSNRPVPVQSCWNGIVAFDATPFYSGNNPLQFRGIPDSLALHHLEGSECCLIHADNPLTPLYGVWLNPSVRVGYNPEAYAAVHPDGATFWPPATEAIRVQVLDNCVSGEVSKI</sequence>
<accession>A0A1W5DDZ5</accession>
<keyword evidence="1" id="KW-0808">Transferase</keyword>
<name>A0A1W5DDZ5_9LECA</name>
<dbReference type="InterPro" id="IPR021047">
    <property type="entry name" value="Mannosyltransferase_CMT1"/>
</dbReference>
<dbReference type="AlphaFoldDB" id="A0A1W5DDZ5"/>
<dbReference type="EMBL" id="FWEW01003822">
    <property type="protein sequence ID" value="SLM41316.1"/>
    <property type="molecule type" value="Genomic_DNA"/>
</dbReference>